<evidence type="ECO:0000313" key="1">
    <source>
        <dbReference type="EMBL" id="THV33085.1"/>
    </source>
</evidence>
<sequence length="101" mass="11359">MTKFNPKLEAAIEAKIKAAREAMGGKTLKSEELAGFISAIDFTEEETRYMAERQTERFVRIEVGRQMFIAITDKFPHTPKEDVIPCLTAYFEAVASGEITP</sequence>
<comment type="caution">
    <text evidence="1">The sequence shown here is derived from an EMBL/GenBank/DDBJ whole genome shotgun (WGS) entry which is preliminary data.</text>
</comment>
<gene>
    <name evidence="1" type="ORF">FAA86_17990</name>
</gene>
<organism evidence="1 2">
    <name type="scientific">Rhizobium rosettiformans W3</name>
    <dbReference type="NCBI Taxonomy" id="538378"/>
    <lineage>
        <taxon>Bacteria</taxon>
        <taxon>Pseudomonadati</taxon>
        <taxon>Pseudomonadota</taxon>
        <taxon>Alphaproteobacteria</taxon>
        <taxon>Hyphomicrobiales</taxon>
        <taxon>Rhizobiaceae</taxon>
        <taxon>Rhizobium/Agrobacterium group</taxon>
        <taxon>Rhizobium</taxon>
    </lineage>
</organism>
<protein>
    <submittedName>
        <fullName evidence="1">Uncharacterized protein</fullName>
    </submittedName>
</protein>
<proteinExistence type="predicted"/>
<name>A0A4S8PTE6_9HYPH</name>
<dbReference type="RefSeq" id="WP_136542518.1">
    <property type="nucleotide sequence ID" value="NZ_STGU01000011.1"/>
</dbReference>
<dbReference type="AlphaFoldDB" id="A0A4S8PTE6"/>
<evidence type="ECO:0000313" key="2">
    <source>
        <dbReference type="Proteomes" id="UP000307378"/>
    </source>
</evidence>
<dbReference type="Proteomes" id="UP000307378">
    <property type="component" value="Unassembled WGS sequence"/>
</dbReference>
<reference evidence="1 2" key="1">
    <citation type="submission" date="2019-04" db="EMBL/GenBank/DDBJ databases">
        <title>genome sequence of strain W3.</title>
        <authorList>
            <person name="Gao J."/>
            <person name="Sun J."/>
        </authorList>
    </citation>
    <scope>NUCLEOTIDE SEQUENCE [LARGE SCALE GENOMIC DNA]</scope>
    <source>
        <strain evidence="1 2">W3</strain>
    </source>
</reference>
<accession>A0A4S8PTE6</accession>
<dbReference type="EMBL" id="STGU01000011">
    <property type="protein sequence ID" value="THV33085.1"/>
    <property type="molecule type" value="Genomic_DNA"/>
</dbReference>